<proteinExistence type="predicted"/>
<dbReference type="Proteomes" id="UP000250358">
    <property type="component" value="Unassembled WGS sequence"/>
</dbReference>
<evidence type="ECO:0000313" key="2">
    <source>
        <dbReference type="Proteomes" id="UP000250358"/>
    </source>
</evidence>
<sequence length="277" mass="29243">MRLSLGLDWPAFLFGPCLALAISALAGCARSTEVEEPPRCAPGARKIDGGTIEVCGQLTPDVIDGAIALIDDDTRSIRVSSPGGSGVDAIRLSEQMIARNLRLDVVDICASACAHFLFLPAPAVSVEDQSVVLLHHTDFALVSAAEASGLKATAETQRRAERQRAFFVARGLPIALLTDAFVRTEPVCIGQTPDQRLFAMTRLRTHMPTVDMVNNIRAAAVDGYWPKNAAEAGPIVETFAPEAVPLVYGGEGLIGVESLPSLPICDETHGAGSRMGG</sequence>
<dbReference type="AlphaFoldDB" id="A0A246K740"/>
<accession>A0A246K740</accession>
<organism evidence="1 2">
    <name type="scientific">Brevundimonas diminuta</name>
    <name type="common">Pseudomonas diminuta</name>
    <dbReference type="NCBI Taxonomy" id="293"/>
    <lineage>
        <taxon>Bacteria</taxon>
        <taxon>Pseudomonadati</taxon>
        <taxon>Pseudomonadota</taxon>
        <taxon>Alphaproteobacteria</taxon>
        <taxon>Caulobacterales</taxon>
        <taxon>Caulobacteraceae</taxon>
        <taxon>Brevundimonas</taxon>
    </lineage>
</organism>
<gene>
    <name evidence="1" type="ORF">NCTC11165_02526</name>
</gene>
<dbReference type="InterPro" id="IPR029045">
    <property type="entry name" value="ClpP/crotonase-like_dom_sf"/>
</dbReference>
<evidence type="ECO:0000313" key="1">
    <source>
        <dbReference type="EMBL" id="SPU46198.1"/>
    </source>
</evidence>
<protein>
    <submittedName>
        <fullName evidence="1">Uncharacterized protein</fullName>
    </submittedName>
</protein>
<dbReference type="EMBL" id="UAQM01000030">
    <property type="protein sequence ID" value="SPU46198.1"/>
    <property type="molecule type" value="Genomic_DNA"/>
</dbReference>
<dbReference type="PROSITE" id="PS51257">
    <property type="entry name" value="PROKAR_LIPOPROTEIN"/>
    <property type="match status" value="1"/>
</dbReference>
<reference evidence="1 2" key="1">
    <citation type="submission" date="2018-06" db="EMBL/GenBank/DDBJ databases">
        <authorList>
            <consortium name="Pathogen Informatics"/>
            <person name="Doyle S."/>
        </authorList>
    </citation>
    <scope>NUCLEOTIDE SEQUENCE [LARGE SCALE GENOMIC DNA]</scope>
    <source>
        <strain evidence="1 2">NCTC11165</strain>
    </source>
</reference>
<name>A0A246K740_BREDI</name>
<dbReference type="SUPFAM" id="SSF52096">
    <property type="entry name" value="ClpP/crotonase"/>
    <property type="match status" value="1"/>
</dbReference>